<feature type="binding site" evidence="15">
    <location>
        <position position="460"/>
    </location>
    <ligand>
        <name>Mg(2+)</name>
        <dbReference type="ChEBI" id="CHEBI:18420"/>
        <note>shared with alpha subunit</note>
    </ligand>
</feature>
<name>A0A0P9EGG5_9GAMM</name>
<dbReference type="Gene3D" id="2.40.50.140">
    <property type="entry name" value="Nucleic acid-binding proteins"/>
    <property type="match status" value="1"/>
</dbReference>
<evidence type="ECO:0000256" key="2">
    <source>
        <dbReference type="ARBA" id="ARBA00008653"/>
    </source>
</evidence>
<dbReference type="GO" id="GO:0009328">
    <property type="term" value="C:phenylalanine-tRNA ligase complex"/>
    <property type="evidence" value="ECO:0007669"/>
    <property type="project" value="TreeGrafter"/>
</dbReference>
<dbReference type="FunFam" id="3.30.56.10:FF:000002">
    <property type="entry name" value="Phenylalanine--tRNA ligase beta subunit"/>
    <property type="match status" value="1"/>
</dbReference>
<evidence type="ECO:0000256" key="12">
    <source>
        <dbReference type="ARBA" id="ARBA00022917"/>
    </source>
</evidence>
<evidence type="ECO:0000256" key="15">
    <source>
        <dbReference type="HAMAP-Rule" id="MF_00283"/>
    </source>
</evidence>
<evidence type="ECO:0000256" key="13">
    <source>
        <dbReference type="ARBA" id="ARBA00023146"/>
    </source>
</evidence>
<comment type="catalytic activity">
    <reaction evidence="14 15">
        <text>tRNA(Phe) + L-phenylalanine + ATP = L-phenylalanyl-tRNA(Phe) + AMP + diphosphate + H(+)</text>
        <dbReference type="Rhea" id="RHEA:19413"/>
        <dbReference type="Rhea" id="RHEA-COMP:9668"/>
        <dbReference type="Rhea" id="RHEA-COMP:9699"/>
        <dbReference type="ChEBI" id="CHEBI:15378"/>
        <dbReference type="ChEBI" id="CHEBI:30616"/>
        <dbReference type="ChEBI" id="CHEBI:33019"/>
        <dbReference type="ChEBI" id="CHEBI:58095"/>
        <dbReference type="ChEBI" id="CHEBI:78442"/>
        <dbReference type="ChEBI" id="CHEBI:78531"/>
        <dbReference type="ChEBI" id="CHEBI:456215"/>
        <dbReference type="EC" id="6.1.1.20"/>
    </reaction>
</comment>
<dbReference type="SMART" id="SM00874">
    <property type="entry name" value="B5"/>
    <property type="match status" value="1"/>
</dbReference>
<dbReference type="PROSITE" id="PS51447">
    <property type="entry name" value="FDX_ACB"/>
    <property type="match status" value="1"/>
</dbReference>
<dbReference type="RefSeq" id="WP_054964689.1">
    <property type="nucleotide sequence ID" value="NZ_FMUN01000007.1"/>
</dbReference>
<dbReference type="EMBL" id="FMUN01000007">
    <property type="protein sequence ID" value="SCY57065.1"/>
    <property type="molecule type" value="Genomic_DNA"/>
</dbReference>
<dbReference type="Pfam" id="PF03483">
    <property type="entry name" value="B3_4"/>
    <property type="match status" value="1"/>
</dbReference>
<dbReference type="InterPro" id="IPR004532">
    <property type="entry name" value="Phe-tRNA-ligase_IIc_bsu_bact"/>
</dbReference>
<evidence type="ECO:0000259" key="17">
    <source>
        <dbReference type="PROSITE" id="PS50886"/>
    </source>
</evidence>
<dbReference type="InterPro" id="IPR041616">
    <property type="entry name" value="PheRS_beta_core"/>
</dbReference>
<evidence type="ECO:0000256" key="14">
    <source>
        <dbReference type="ARBA" id="ARBA00049255"/>
    </source>
</evidence>
<comment type="similarity">
    <text evidence="2 15">Belongs to the phenylalanyl-tRNA synthetase beta subunit family. Type 1 subfamily.</text>
</comment>
<dbReference type="Pfam" id="PF01588">
    <property type="entry name" value="tRNA_bind"/>
    <property type="match status" value="1"/>
</dbReference>
<dbReference type="PATRIC" id="fig|381306.5.peg.2475"/>
<dbReference type="GO" id="GO:0004826">
    <property type="term" value="F:phenylalanine-tRNA ligase activity"/>
    <property type="evidence" value="ECO:0007669"/>
    <property type="project" value="UniProtKB-UniRule"/>
</dbReference>
<keyword evidence="12 15" id="KW-0648">Protein biosynthesis</keyword>
<keyword evidence="10 15" id="KW-0460">Magnesium</keyword>
<organism evidence="20 21">
    <name type="scientific">Thiohalorhabdus denitrificans</name>
    <dbReference type="NCBI Taxonomy" id="381306"/>
    <lineage>
        <taxon>Bacteria</taxon>
        <taxon>Pseudomonadati</taxon>
        <taxon>Pseudomonadota</taxon>
        <taxon>Gammaproteobacteria</taxon>
        <taxon>Thiohalorhabdales</taxon>
        <taxon>Thiohalorhabdaceae</taxon>
        <taxon>Thiohalorhabdus</taxon>
    </lineage>
</organism>
<dbReference type="InterPro" id="IPR045864">
    <property type="entry name" value="aa-tRNA-synth_II/BPL/LPL"/>
</dbReference>
<dbReference type="FunFam" id="3.30.930.10:FF:000022">
    <property type="entry name" value="Phenylalanine--tRNA ligase beta subunit"/>
    <property type="match status" value="1"/>
</dbReference>
<dbReference type="Pfam" id="PF03484">
    <property type="entry name" value="B5"/>
    <property type="match status" value="1"/>
</dbReference>
<dbReference type="InterPro" id="IPR005147">
    <property type="entry name" value="tRNA_synthase_B5-dom"/>
</dbReference>
<dbReference type="EC" id="6.1.1.20" evidence="15"/>
<keyword evidence="13 15" id="KW-0030">Aminoacyl-tRNA synthetase</keyword>
<dbReference type="PROSITE" id="PS50886">
    <property type="entry name" value="TRBD"/>
    <property type="match status" value="1"/>
</dbReference>
<dbReference type="InterPro" id="IPR020825">
    <property type="entry name" value="Phe-tRNA_synthase-like_B3/B4"/>
</dbReference>
<dbReference type="InterPro" id="IPR002547">
    <property type="entry name" value="tRNA-bd_dom"/>
</dbReference>
<evidence type="ECO:0000256" key="1">
    <source>
        <dbReference type="ARBA" id="ARBA00004496"/>
    </source>
</evidence>
<evidence type="ECO:0000256" key="7">
    <source>
        <dbReference type="ARBA" id="ARBA00022723"/>
    </source>
</evidence>
<dbReference type="GO" id="GO:0000287">
    <property type="term" value="F:magnesium ion binding"/>
    <property type="evidence" value="ECO:0007669"/>
    <property type="project" value="UniProtKB-UniRule"/>
</dbReference>
<dbReference type="NCBIfam" id="TIGR00472">
    <property type="entry name" value="pheT_bact"/>
    <property type="match status" value="1"/>
</dbReference>
<dbReference type="InterPro" id="IPR033714">
    <property type="entry name" value="tRNA_bind_bactPheRS"/>
</dbReference>
<feature type="binding site" evidence="15">
    <location>
        <position position="463"/>
    </location>
    <ligand>
        <name>Mg(2+)</name>
        <dbReference type="ChEBI" id="CHEBI:18420"/>
        <note>shared with alpha subunit</note>
    </ligand>
</feature>
<dbReference type="InterPro" id="IPR036690">
    <property type="entry name" value="Fdx_antiC-bd_sf"/>
</dbReference>
<evidence type="ECO:0000259" key="18">
    <source>
        <dbReference type="PROSITE" id="PS51447"/>
    </source>
</evidence>
<dbReference type="GO" id="GO:0000049">
    <property type="term" value="F:tRNA binding"/>
    <property type="evidence" value="ECO:0007669"/>
    <property type="project" value="UniProtKB-UniRule"/>
</dbReference>
<keyword evidence="6 15" id="KW-0436">Ligase</keyword>
<evidence type="ECO:0000256" key="3">
    <source>
        <dbReference type="ARBA" id="ARBA00011209"/>
    </source>
</evidence>
<keyword evidence="7 15" id="KW-0479">Metal-binding</keyword>
<evidence type="ECO:0000256" key="4">
    <source>
        <dbReference type="ARBA" id="ARBA00022490"/>
    </source>
</evidence>
<dbReference type="GO" id="GO:0005524">
    <property type="term" value="F:ATP binding"/>
    <property type="evidence" value="ECO:0007669"/>
    <property type="project" value="UniProtKB-UniRule"/>
</dbReference>
<dbReference type="SUPFAM" id="SSF55681">
    <property type="entry name" value="Class II aaRS and biotin synthetases"/>
    <property type="match status" value="1"/>
</dbReference>
<dbReference type="PANTHER" id="PTHR10947">
    <property type="entry name" value="PHENYLALANYL-TRNA SYNTHETASE BETA CHAIN AND LEUCINE-RICH REPEAT-CONTAINING PROTEIN 47"/>
    <property type="match status" value="1"/>
</dbReference>
<dbReference type="InterPro" id="IPR005121">
    <property type="entry name" value="Fdx_antiC-bd"/>
</dbReference>
<dbReference type="SMART" id="SM00896">
    <property type="entry name" value="FDX-ACB"/>
    <property type="match status" value="1"/>
</dbReference>
<evidence type="ECO:0000256" key="6">
    <source>
        <dbReference type="ARBA" id="ARBA00022598"/>
    </source>
</evidence>
<dbReference type="InterPro" id="IPR005146">
    <property type="entry name" value="B3/B4_tRNA-bd"/>
</dbReference>
<dbReference type="Gene3D" id="3.30.930.10">
    <property type="entry name" value="Bira Bifunctional Protein, Domain 2"/>
    <property type="match status" value="1"/>
</dbReference>
<evidence type="ECO:0000256" key="8">
    <source>
        <dbReference type="ARBA" id="ARBA00022741"/>
    </source>
</evidence>
<keyword evidence="4 15" id="KW-0963">Cytoplasm</keyword>
<feature type="domain" description="TRNA-binding" evidence="17">
    <location>
        <begin position="39"/>
        <end position="148"/>
    </location>
</feature>
<sequence length="798" mass="85960">MRFSERWLAEWVEHGWDRETLVHRLTMAGLEVEGTEYLGQGLDKVLVGVIEACEQHPNADRLSLCRVDAGEGQTRSIVCGATNMGPGDRVPVAIPGATLPNGLKIKKSKLRGETSEGMLCSETELGLAEESAGLMILPEDAPVGTPVLDYLDLDDTVVELDLTPNRGDCLSVAGIAREVAALADQPLVGPPLGPVAPSTGANRGVHLEAGQDCPRYLGRVVQGVAAGRETPFWMRERLRRCGVRPVSLLVDITNYVMLELGQPLHAFDNRRLHGNIHVRHAAAAEPVTLLDGSEVELEAGALVIADEAGVQAVAGVMGAQGSAVDEETEEVFLEAAHFRPGALAGRARKLGLHTDASHRFERGVDPHLPVIAMERATGLLMEIAGGIPGPVTEALNEADLPERPVIPFRPARADARLGTALGADAMGDAFRRLSFETEEEGEEWEVVPPSYRFDLALEADLIEEVARLHGYDRLPTAPLAGSMEPHAGLETDVQDRPLRQALVDRGYREVITYSFVDPDTVGRLDPGAEPLALANPLSREQSVMRPDLFAGLLETAAANQARQNHRLRLFELGRVFPRIGGEIQQRDAIGGLLAGPVDPPHWDGRRRAADFFDAKGDVEALLRRAGVGAERVELRAESHPALHPGQAARIRVNGEAAGWVGTLHPSVAESLEVDAGTVLYQLDLETLRAHAGDVPRYQAVPRLPVTHRDLAVVVPEEVTAAALQEPLAEGLEEGPLALVDWRIFDVYTGKGVEEGCKSMGLSLTLQPREETPTDAQIEAAVSELVDRLAARVGATLRT</sequence>
<dbReference type="SUPFAM" id="SSF50249">
    <property type="entry name" value="Nucleic acid-binding proteins"/>
    <property type="match status" value="1"/>
</dbReference>
<feature type="binding site" evidence="15">
    <location>
        <position position="454"/>
    </location>
    <ligand>
        <name>Mg(2+)</name>
        <dbReference type="ChEBI" id="CHEBI:18420"/>
        <note>shared with alpha subunit</note>
    </ligand>
</feature>
<evidence type="ECO:0000259" key="19">
    <source>
        <dbReference type="PROSITE" id="PS51483"/>
    </source>
</evidence>
<evidence type="ECO:0000256" key="9">
    <source>
        <dbReference type="ARBA" id="ARBA00022840"/>
    </source>
</evidence>
<dbReference type="Proteomes" id="UP000183104">
    <property type="component" value="Unassembled WGS sequence"/>
</dbReference>
<accession>A0A0P9EGG5</accession>
<dbReference type="InterPro" id="IPR045060">
    <property type="entry name" value="Phe-tRNA-ligase_IIc_bsu"/>
</dbReference>
<keyword evidence="8 15" id="KW-0547">Nucleotide-binding</keyword>
<evidence type="ECO:0000256" key="5">
    <source>
        <dbReference type="ARBA" id="ARBA00022555"/>
    </source>
</evidence>
<evidence type="ECO:0000256" key="10">
    <source>
        <dbReference type="ARBA" id="ARBA00022842"/>
    </source>
</evidence>
<evidence type="ECO:0000256" key="16">
    <source>
        <dbReference type="PROSITE-ProRule" id="PRU00209"/>
    </source>
</evidence>
<dbReference type="PANTHER" id="PTHR10947:SF0">
    <property type="entry name" value="PHENYLALANINE--TRNA LIGASE BETA SUBUNIT"/>
    <property type="match status" value="1"/>
</dbReference>
<dbReference type="SUPFAM" id="SSF46955">
    <property type="entry name" value="Putative DNA-binding domain"/>
    <property type="match status" value="1"/>
</dbReference>
<feature type="domain" description="FDX-ACB" evidence="18">
    <location>
        <begin position="701"/>
        <end position="797"/>
    </location>
</feature>
<dbReference type="GO" id="GO:0006432">
    <property type="term" value="P:phenylalanyl-tRNA aminoacylation"/>
    <property type="evidence" value="ECO:0007669"/>
    <property type="project" value="UniProtKB-UniRule"/>
</dbReference>
<comment type="cofactor">
    <cofactor evidence="15">
        <name>Mg(2+)</name>
        <dbReference type="ChEBI" id="CHEBI:18420"/>
    </cofactor>
    <text evidence="15">Binds 2 magnesium ions per tetramer.</text>
</comment>
<dbReference type="Gene3D" id="3.30.70.380">
    <property type="entry name" value="Ferrodoxin-fold anticodon-binding domain"/>
    <property type="match status" value="1"/>
</dbReference>
<dbReference type="InterPro" id="IPR009061">
    <property type="entry name" value="DNA-bd_dom_put_sf"/>
</dbReference>
<dbReference type="FunFam" id="3.50.40.10:FF:000001">
    <property type="entry name" value="Phenylalanine--tRNA ligase beta subunit"/>
    <property type="match status" value="1"/>
</dbReference>
<keyword evidence="5 16" id="KW-0820">tRNA-binding</keyword>
<dbReference type="OrthoDB" id="9805455at2"/>
<gene>
    <name evidence="15" type="primary">pheT</name>
    <name evidence="20" type="ORF">SAMN05661077_2546</name>
</gene>
<keyword evidence="21" id="KW-1185">Reference proteome</keyword>
<feature type="binding site" evidence="15">
    <location>
        <position position="464"/>
    </location>
    <ligand>
        <name>Mg(2+)</name>
        <dbReference type="ChEBI" id="CHEBI:18420"/>
        <note>shared with alpha subunit</note>
    </ligand>
</feature>
<protein>
    <recommendedName>
        <fullName evidence="15">Phenylalanine--tRNA ligase beta subunit</fullName>
        <ecNumber evidence="15">6.1.1.20</ecNumber>
    </recommendedName>
    <alternativeName>
        <fullName evidence="15">Phenylalanyl-tRNA synthetase beta subunit</fullName>
        <shortName evidence="15">PheRS</shortName>
    </alternativeName>
</protein>
<evidence type="ECO:0000313" key="20">
    <source>
        <dbReference type="EMBL" id="SCY57065.1"/>
    </source>
</evidence>
<proteinExistence type="inferred from homology"/>
<dbReference type="PROSITE" id="PS51483">
    <property type="entry name" value="B5"/>
    <property type="match status" value="1"/>
</dbReference>
<feature type="domain" description="B5" evidence="19">
    <location>
        <begin position="401"/>
        <end position="476"/>
    </location>
</feature>
<comment type="subunit">
    <text evidence="3 15">Tetramer of two alpha and two beta subunits.</text>
</comment>
<dbReference type="HAMAP" id="MF_00283">
    <property type="entry name" value="Phe_tRNA_synth_beta1"/>
    <property type="match status" value="1"/>
</dbReference>
<dbReference type="Pfam" id="PF17759">
    <property type="entry name" value="tRNA_synthFbeta"/>
    <property type="match status" value="1"/>
</dbReference>
<evidence type="ECO:0000313" key="21">
    <source>
        <dbReference type="Proteomes" id="UP000183104"/>
    </source>
</evidence>
<dbReference type="NCBIfam" id="NF045760">
    <property type="entry name" value="YtpR"/>
    <property type="match status" value="1"/>
</dbReference>
<dbReference type="InterPro" id="IPR012340">
    <property type="entry name" value="NA-bd_OB-fold"/>
</dbReference>
<dbReference type="STRING" id="381306.AN478_00625"/>
<dbReference type="AlphaFoldDB" id="A0A0P9EGG5"/>
<evidence type="ECO:0000256" key="11">
    <source>
        <dbReference type="ARBA" id="ARBA00022884"/>
    </source>
</evidence>
<dbReference type="Pfam" id="PF03147">
    <property type="entry name" value="FDX-ACB"/>
    <property type="match status" value="1"/>
</dbReference>
<reference evidence="21" key="1">
    <citation type="submission" date="2016-10" db="EMBL/GenBank/DDBJ databases">
        <authorList>
            <person name="Varghese N."/>
        </authorList>
    </citation>
    <scope>NUCLEOTIDE SEQUENCE [LARGE SCALE GENOMIC DNA]</scope>
    <source>
        <strain evidence="21">HL 19</strain>
    </source>
</reference>
<comment type="subcellular location">
    <subcellularLocation>
        <location evidence="1 15">Cytoplasm</location>
    </subcellularLocation>
</comment>
<dbReference type="CDD" id="cd02796">
    <property type="entry name" value="tRNA_bind_bactPheRS"/>
    <property type="match status" value="1"/>
</dbReference>
<keyword evidence="9 15" id="KW-0067">ATP-binding</keyword>
<dbReference type="SMART" id="SM00873">
    <property type="entry name" value="B3_4"/>
    <property type="match status" value="1"/>
</dbReference>
<dbReference type="Gene3D" id="3.30.56.10">
    <property type="match status" value="2"/>
</dbReference>
<dbReference type="Gene3D" id="3.50.40.10">
    <property type="entry name" value="Phenylalanyl-trna Synthetase, Chain B, domain 3"/>
    <property type="match status" value="1"/>
</dbReference>
<dbReference type="CDD" id="cd00769">
    <property type="entry name" value="PheRS_beta_core"/>
    <property type="match status" value="1"/>
</dbReference>
<dbReference type="FunFam" id="2.40.50.140:FF:000045">
    <property type="entry name" value="Phenylalanine--tRNA ligase beta subunit"/>
    <property type="match status" value="1"/>
</dbReference>
<keyword evidence="11 16" id="KW-0694">RNA-binding</keyword>
<dbReference type="SUPFAM" id="SSF54991">
    <property type="entry name" value="Anticodon-binding domain of PheRS"/>
    <property type="match status" value="1"/>
</dbReference>
<dbReference type="SUPFAM" id="SSF56037">
    <property type="entry name" value="PheT/TilS domain"/>
    <property type="match status" value="1"/>
</dbReference>